<proteinExistence type="inferred from homology"/>
<comment type="caution">
    <text evidence="5">The sequence shown here is derived from an EMBL/GenBank/DDBJ whole genome shotgun (WGS) entry which is preliminary data.</text>
</comment>
<dbReference type="SUPFAM" id="SSF52540">
    <property type="entry name" value="P-loop containing nucleoside triphosphate hydrolases"/>
    <property type="match status" value="1"/>
</dbReference>
<dbReference type="RefSeq" id="XP_067079833.1">
    <property type="nucleotide sequence ID" value="XM_067223732.1"/>
</dbReference>
<dbReference type="AlphaFoldDB" id="A0A1G4I9Z7"/>
<keyword evidence="2 5" id="KW-0808">Transferase</keyword>
<dbReference type="GeneID" id="92381939"/>
<dbReference type="InterPro" id="IPR027417">
    <property type="entry name" value="P-loop_NTPase"/>
</dbReference>
<dbReference type="InterPro" id="IPR018022">
    <property type="entry name" value="IPT"/>
</dbReference>
<organism evidence="5 6">
    <name type="scientific">Trypanosoma equiperdum</name>
    <dbReference type="NCBI Taxonomy" id="5694"/>
    <lineage>
        <taxon>Eukaryota</taxon>
        <taxon>Discoba</taxon>
        <taxon>Euglenozoa</taxon>
        <taxon>Kinetoplastea</taxon>
        <taxon>Metakinetoplastina</taxon>
        <taxon>Trypanosomatida</taxon>
        <taxon>Trypanosomatidae</taxon>
        <taxon>Trypanosoma</taxon>
    </lineage>
</organism>
<dbReference type="VEuPathDB" id="TriTrypDB:TEOVI_000800500"/>
<sequence length="458" mass="51809">MRSIYFVIGATGSGKSLAAVRVAKTLQLRCGCNNVVILNCDVMQFYAGLPIVTNKISSEEMDGIPHCFMSFLSPEGNKIRDPTLAFGGCDREAFSEQGCKSANDAYNIHSFVRDAVSYIESFLSTHSPAAVVVCGGTCYYVQSLLFDNLLTVEHTHVSGCLDTTGGCAEHTELNDGNSLWDQLKDIDPDIAARYHPNDIRRIRRLVDIYKRTNRIPSDVYNSREKPRLRFCPSTCFILWTHIELEKLRPKLNARIDVMVEKGIIEECRKFAQRHKEDVFTLPLGKAIGFKEIVSSFDMSGSEVQLKGEREVSESLDLLKVNTNRYARQQCQWIKNRFLGRLRELFATVNLEENFVAVDASASPSDFLRQVEVAVLFFTKRTCDNVAGLFFPLKKDVSIPSPVRHEWCGVCNVFYTDGRGRISHLHSKRHRGALRHEALVKEQAEKFGRIIPSKRVKRS</sequence>
<comment type="similarity">
    <text evidence="1">Belongs to the IPP transferase family.</text>
</comment>
<evidence type="ECO:0000256" key="2">
    <source>
        <dbReference type="ARBA" id="ARBA00022679"/>
    </source>
</evidence>
<dbReference type="PANTHER" id="PTHR11088:SF89">
    <property type="entry name" value="TRNA DIMETHYLALLYLTRANSFERASE"/>
    <property type="match status" value="1"/>
</dbReference>
<dbReference type="EMBL" id="CZPT02001053">
    <property type="protein sequence ID" value="SCU68731.1"/>
    <property type="molecule type" value="Genomic_DNA"/>
</dbReference>
<dbReference type="HAMAP" id="MF_00185">
    <property type="entry name" value="IPP_trans"/>
    <property type="match status" value="1"/>
</dbReference>
<dbReference type="PANTHER" id="PTHR11088">
    <property type="entry name" value="TRNA DIMETHYLALLYLTRANSFERASE"/>
    <property type="match status" value="1"/>
</dbReference>
<dbReference type="Gene3D" id="3.40.50.300">
    <property type="entry name" value="P-loop containing nucleotide triphosphate hydrolases"/>
    <property type="match status" value="1"/>
</dbReference>
<gene>
    <name evidence="5" type="ORF">TEOVI_000800500</name>
</gene>
<dbReference type="GO" id="GO:0005524">
    <property type="term" value="F:ATP binding"/>
    <property type="evidence" value="ECO:0007669"/>
    <property type="project" value="UniProtKB-KW"/>
</dbReference>
<dbReference type="GO" id="GO:0006400">
    <property type="term" value="P:tRNA modification"/>
    <property type="evidence" value="ECO:0007669"/>
    <property type="project" value="TreeGrafter"/>
</dbReference>
<dbReference type="GO" id="GO:0005739">
    <property type="term" value="C:mitochondrion"/>
    <property type="evidence" value="ECO:0007669"/>
    <property type="project" value="TreeGrafter"/>
</dbReference>
<keyword evidence="6" id="KW-1185">Reference proteome</keyword>
<evidence type="ECO:0000313" key="6">
    <source>
        <dbReference type="Proteomes" id="UP000195570"/>
    </source>
</evidence>
<dbReference type="EC" id="2.5.1.75" evidence="5"/>
<keyword evidence="3" id="KW-0547">Nucleotide-binding</keyword>
<keyword evidence="4" id="KW-0067">ATP-binding</keyword>
<dbReference type="Pfam" id="PF01715">
    <property type="entry name" value="IPPT"/>
    <property type="match status" value="1"/>
</dbReference>
<dbReference type="FunFam" id="1.10.20.140:FF:000012">
    <property type="entry name" value="LD10347p"/>
    <property type="match status" value="1"/>
</dbReference>
<dbReference type="Gene3D" id="1.10.20.140">
    <property type="match status" value="1"/>
</dbReference>
<reference evidence="5" key="1">
    <citation type="submission" date="2016-09" db="EMBL/GenBank/DDBJ databases">
        <authorList>
            <person name="Hebert L."/>
            <person name="Moumen B."/>
        </authorList>
    </citation>
    <scope>NUCLEOTIDE SEQUENCE [LARGE SCALE GENOMIC DNA]</scope>
    <source>
        <strain evidence="5">OVI</strain>
    </source>
</reference>
<evidence type="ECO:0000256" key="1">
    <source>
        <dbReference type="ARBA" id="ARBA00005842"/>
    </source>
</evidence>
<name>A0A1G4I9Z7_TRYEQ</name>
<dbReference type="GO" id="GO:0052381">
    <property type="term" value="F:tRNA dimethylallyltransferase activity"/>
    <property type="evidence" value="ECO:0007669"/>
    <property type="project" value="UniProtKB-EC"/>
</dbReference>
<protein>
    <submittedName>
        <fullName evidence="5">tRNA isopentenyltransferase, putative</fullName>
        <ecNumber evidence="5">2.5.1.75</ecNumber>
    </submittedName>
</protein>
<evidence type="ECO:0000256" key="4">
    <source>
        <dbReference type="ARBA" id="ARBA00022840"/>
    </source>
</evidence>
<evidence type="ECO:0000256" key="3">
    <source>
        <dbReference type="ARBA" id="ARBA00022741"/>
    </source>
</evidence>
<dbReference type="Proteomes" id="UP000195570">
    <property type="component" value="Unassembled WGS sequence"/>
</dbReference>
<dbReference type="InterPro" id="IPR039657">
    <property type="entry name" value="Dimethylallyltransferase"/>
</dbReference>
<accession>A0A1G4I9Z7</accession>
<evidence type="ECO:0000313" key="5">
    <source>
        <dbReference type="EMBL" id="SCU68731.1"/>
    </source>
</evidence>